<evidence type="ECO:0000313" key="6">
    <source>
        <dbReference type="EMBL" id="EXJ85940.1"/>
    </source>
</evidence>
<dbReference type="eggNOG" id="ENOG502SKED">
    <property type="taxonomic scope" value="Eukaryota"/>
</dbReference>
<dbReference type="SUPFAM" id="SSF57701">
    <property type="entry name" value="Zn2/Cys6 DNA-binding domain"/>
    <property type="match status" value="1"/>
</dbReference>
<comment type="caution">
    <text evidence="6">The sequence shown here is derived from an EMBL/GenBank/DDBJ whole genome shotgun (WGS) entry which is preliminary data.</text>
</comment>
<organism evidence="6 7">
    <name type="scientific">Capronia coronata CBS 617.96</name>
    <dbReference type="NCBI Taxonomy" id="1182541"/>
    <lineage>
        <taxon>Eukaryota</taxon>
        <taxon>Fungi</taxon>
        <taxon>Dikarya</taxon>
        <taxon>Ascomycota</taxon>
        <taxon>Pezizomycotina</taxon>
        <taxon>Eurotiomycetes</taxon>
        <taxon>Chaetothyriomycetidae</taxon>
        <taxon>Chaetothyriales</taxon>
        <taxon>Herpotrichiellaceae</taxon>
        <taxon>Capronia</taxon>
    </lineage>
</organism>
<dbReference type="PROSITE" id="PS50048">
    <property type="entry name" value="ZN2_CY6_FUNGAL_2"/>
    <property type="match status" value="1"/>
</dbReference>
<dbReference type="SMART" id="SM00066">
    <property type="entry name" value="GAL4"/>
    <property type="match status" value="1"/>
</dbReference>
<evidence type="ECO:0000313" key="7">
    <source>
        <dbReference type="Proteomes" id="UP000019484"/>
    </source>
</evidence>
<feature type="domain" description="Zn(2)-C6 fungal-type" evidence="5">
    <location>
        <begin position="10"/>
        <end position="39"/>
    </location>
</feature>
<dbReference type="GO" id="GO:0000981">
    <property type="term" value="F:DNA-binding transcription factor activity, RNA polymerase II-specific"/>
    <property type="evidence" value="ECO:0007669"/>
    <property type="project" value="InterPro"/>
</dbReference>
<dbReference type="OrthoDB" id="5429770at2759"/>
<sequence length="481" mass="54129">MVFTGKPSRACAHCRRRKLRCDLRKQACGQCVRAGLTCSGYRDPNQLRIRDESNLTRQKVLESRRIIRLNVQTIDLSIEELARATFCSHYVNGLAKTYDVLQSIGKQSPLDKHLAASLDAASLAFFYFRHYSTDAARRAQEKYLSALPLVNKALGSADLVARDSTLLAVLLLDLFEKIMNNNPRSSDSWMSHVNGALALLKVRDVHQFQSYVGLRLSVRLFTNMLISCVAANAPIPPALDKLRQKLDPLLDPLDPKWRVSGLVMDYSNFRGALQTGCLAPSDVVLQAKILDDKFRVLAERLPPSWIRHSVPGSKQSDRVFEQYYDVYPDYFTAQTRNVIRMMRILLHDTIRSAYTELATSDDYPCLDQHIRSSVEMIDSLAQEICAPGPQFTAVENVRDKIDDFSSVRKMHYYTLLFPFYVAGLFASPESGITEWVVSRLRSMASTSGIKNARLVADILTASEKPAPWTIYAVLGSYAFAA</sequence>
<evidence type="ECO:0000256" key="2">
    <source>
        <dbReference type="ARBA" id="ARBA00023125"/>
    </source>
</evidence>
<dbReference type="STRING" id="1182541.W9Y8J1"/>
<dbReference type="InterPro" id="IPR036864">
    <property type="entry name" value="Zn2-C6_fun-type_DNA-bd_sf"/>
</dbReference>
<evidence type="ECO:0000259" key="5">
    <source>
        <dbReference type="PROSITE" id="PS50048"/>
    </source>
</evidence>
<dbReference type="AlphaFoldDB" id="W9Y8J1"/>
<dbReference type="CDD" id="cd00067">
    <property type="entry name" value="GAL4"/>
    <property type="match status" value="1"/>
</dbReference>
<keyword evidence="2" id="KW-0238">DNA-binding</keyword>
<proteinExistence type="predicted"/>
<dbReference type="Proteomes" id="UP000019484">
    <property type="component" value="Unassembled WGS sequence"/>
</dbReference>
<protein>
    <recommendedName>
        <fullName evidence="5">Zn(2)-C6 fungal-type domain-containing protein</fullName>
    </recommendedName>
</protein>
<keyword evidence="3" id="KW-0804">Transcription</keyword>
<accession>W9Y8J1</accession>
<dbReference type="InterPro" id="IPR001138">
    <property type="entry name" value="Zn2Cys6_DnaBD"/>
</dbReference>
<dbReference type="EMBL" id="AMWN01000005">
    <property type="protein sequence ID" value="EXJ85940.1"/>
    <property type="molecule type" value="Genomic_DNA"/>
</dbReference>
<keyword evidence="4" id="KW-0539">Nucleus</keyword>
<name>W9Y8J1_9EURO</name>
<dbReference type="InterPro" id="IPR053175">
    <property type="entry name" value="DHMBA_Reg_Transcription_Factor"/>
</dbReference>
<dbReference type="InterPro" id="IPR021858">
    <property type="entry name" value="Fun_TF"/>
</dbReference>
<evidence type="ECO:0000256" key="1">
    <source>
        <dbReference type="ARBA" id="ARBA00023015"/>
    </source>
</evidence>
<dbReference type="PANTHER" id="PTHR38791">
    <property type="entry name" value="ZN(II)2CYS6 TRANSCRIPTION FACTOR (EUROFUNG)-RELATED-RELATED"/>
    <property type="match status" value="1"/>
</dbReference>
<dbReference type="GO" id="GO:0003677">
    <property type="term" value="F:DNA binding"/>
    <property type="evidence" value="ECO:0007669"/>
    <property type="project" value="UniProtKB-KW"/>
</dbReference>
<dbReference type="GeneID" id="19161177"/>
<dbReference type="Gene3D" id="4.10.240.10">
    <property type="entry name" value="Zn(2)-C6 fungal-type DNA-binding domain"/>
    <property type="match status" value="1"/>
</dbReference>
<evidence type="ECO:0000256" key="4">
    <source>
        <dbReference type="ARBA" id="ARBA00023242"/>
    </source>
</evidence>
<dbReference type="Pfam" id="PF11951">
    <property type="entry name" value="Fungal_trans_2"/>
    <property type="match status" value="1"/>
</dbReference>
<reference evidence="6 7" key="1">
    <citation type="submission" date="2013-03" db="EMBL/GenBank/DDBJ databases">
        <title>The Genome Sequence of Capronia coronata CBS 617.96.</title>
        <authorList>
            <consortium name="The Broad Institute Genomics Platform"/>
            <person name="Cuomo C."/>
            <person name="de Hoog S."/>
            <person name="Gorbushina A."/>
            <person name="Walker B."/>
            <person name="Young S.K."/>
            <person name="Zeng Q."/>
            <person name="Gargeya S."/>
            <person name="Fitzgerald M."/>
            <person name="Haas B."/>
            <person name="Abouelleil A."/>
            <person name="Allen A.W."/>
            <person name="Alvarado L."/>
            <person name="Arachchi H.M."/>
            <person name="Berlin A.M."/>
            <person name="Chapman S.B."/>
            <person name="Gainer-Dewar J."/>
            <person name="Goldberg J."/>
            <person name="Griggs A."/>
            <person name="Gujja S."/>
            <person name="Hansen M."/>
            <person name="Howarth C."/>
            <person name="Imamovic A."/>
            <person name="Ireland A."/>
            <person name="Larimer J."/>
            <person name="McCowan C."/>
            <person name="Murphy C."/>
            <person name="Pearson M."/>
            <person name="Poon T.W."/>
            <person name="Priest M."/>
            <person name="Roberts A."/>
            <person name="Saif S."/>
            <person name="Shea T."/>
            <person name="Sisk P."/>
            <person name="Sykes S."/>
            <person name="Wortman J."/>
            <person name="Nusbaum C."/>
            <person name="Birren B."/>
        </authorList>
    </citation>
    <scope>NUCLEOTIDE SEQUENCE [LARGE SCALE GENOMIC DNA]</scope>
    <source>
        <strain evidence="6 7">CBS 617.96</strain>
    </source>
</reference>
<dbReference type="GO" id="GO:0008270">
    <property type="term" value="F:zinc ion binding"/>
    <property type="evidence" value="ECO:0007669"/>
    <property type="project" value="InterPro"/>
</dbReference>
<keyword evidence="7" id="KW-1185">Reference proteome</keyword>
<dbReference type="PROSITE" id="PS00463">
    <property type="entry name" value="ZN2_CY6_FUNGAL_1"/>
    <property type="match status" value="1"/>
</dbReference>
<keyword evidence="1" id="KW-0805">Transcription regulation</keyword>
<dbReference type="Pfam" id="PF00172">
    <property type="entry name" value="Zn_clus"/>
    <property type="match status" value="1"/>
</dbReference>
<dbReference type="PANTHER" id="PTHR38791:SF1">
    <property type="entry name" value="TRANSCRIPTION FACTOR, PUTATIVE-RELATED"/>
    <property type="match status" value="1"/>
</dbReference>
<dbReference type="HOGENOM" id="CLU_013866_5_2_1"/>
<gene>
    <name evidence="6" type="ORF">A1O1_06309</name>
</gene>
<dbReference type="RefSeq" id="XP_007725378.1">
    <property type="nucleotide sequence ID" value="XM_007727188.1"/>
</dbReference>
<evidence type="ECO:0000256" key="3">
    <source>
        <dbReference type="ARBA" id="ARBA00023163"/>
    </source>
</evidence>